<evidence type="ECO:0000313" key="3">
    <source>
        <dbReference type="Proteomes" id="UP001577047"/>
    </source>
</evidence>
<organism evidence="2 3">
    <name type="scientific">Pseudomonas boreofloridensis</name>
    <dbReference type="NCBI Taxonomy" id="3064348"/>
    <lineage>
        <taxon>Bacteria</taxon>
        <taxon>Pseudomonadati</taxon>
        <taxon>Pseudomonadota</taxon>
        <taxon>Gammaproteobacteria</taxon>
        <taxon>Pseudomonadales</taxon>
        <taxon>Pseudomonadaceae</taxon>
        <taxon>Pseudomonas</taxon>
    </lineage>
</organism>
<reference evidence="2 3" key="1">
    <citation type="submission" date="2024-09" db="EMBL/GenBank/DDBJ databases">
        <authorList>
            <person name="Fullem K."/>
        </authorList>
    </citation>
    <scope>NUCLEOTIDE SEQUENCE [LARGE SCALE GENOMIC DNA]</scope>
    <source>
        <strain evidence="3">K1(2024)</strain>
    </source>
</reference>
<feature type="domain" description="PIN like" evidence="1">
    <location>
        <begin position="24"/>
        <end position="261"/>
    </location>
</feature>
<name>A0ABV4Z7H3_9PSED</name>
<proteinExistence type="predicted"/>
<keyword evidence="3" id="KW-1185">Reference proteome</keyword>
<protein>
    <submittedName>
        <fullName evidence="2">PIN-like domain-containing protein</fullName>
    </submittedName>
</protein>
<comment type="caution">
    <text evidence="2">The sequence shown here is derived from an EMBL/GenBank/DDBJ whole genome shotgun (WGS) entry which is preliminary data.</text>
</comment>
<evidence type="ECO:0000313" key="2">
    <source>
        <dbReference type="EMBL" id="MFB3799797.1"/>
    </source>
</evidence>
<evidence type="ECO:0000259" key="1">
    <source>
        <dbReference type="Pfam" id="PF18476"/>
    </source>
</evidence>
<dbReference type="Proteomes" id="UP001577047">
    <property type="component" value="Unassembled WGS sequence"/>
</dbReference>
<gene>
    <name evidence="2" type="ORF">ACE1YR_04980</name>
</gene>
<dbReference type="EMBL" id="JBHFXX010000003">
    <property type="protein sequence ID" value="MFB3799797.1"/>
    <property type="molecule type" value="Genomic_DNA"/>
</dbReference>
<accession>A0ABV4Z7H3</accession>
<dbReference type="InterPro" id="IPR041578">
    <property type="entry name" value="PIN_8"/>
</dbReference>
<dbReference type="Pfam" id="PF18476">
    <property type="entry name" value="PIN_8"/>
    <property type="match status" value="1"/>
</dbReference>
<dbReference type="RefSeq" id="WP_304484556.1">
    <property type="nucleotide sequence ID" value="NZ_JAUQOQ010000010.1"/>
</dbReference>
<sequence length="470" mass="54457">MKSIFPEFKTLTEKEYQDAWKRGLLVFDTNVLLNFYRYQAATRDELINVLKSLSKRIWIPHHVALEFYRNRSGVIFEQFSKYKQVREIVSTSVEDLHNRIANLNLRKRHSSIKTDDLQSKINEAMTGFLDELKALEEANQPPTSLDFIKDTIEQLFEGRVGASPTEQKEIDSIYKLAQARYDLKIPPGYKDKEKDKGQTDEYLHNGIFYKRKYGDYLVWRQMLEYAKSADANWLIYITDDRKEDWWLKGDSNKVLGPRPELINEAISMAGVRHFLMYSPEQFLSHAKQMLKASVSDETLTEVRDISDNFIKPSRVGMDELHASAKAAVENWVAATYPYEVLSGYREPDFVIYKNDKNIGIIVEPLPSKSLVAQINRRLPLLQSQANYQLSKHKLDAAIVVYTCLNELDIEETTRQMRKFHSISSHASTGIIVGHFNPDSHQFFPKEWIVYDDLMDIGVSSPDYDLADSLE</sequence>